<protein>
    <submittedName>
        <fullName evidence="2">Uncharacterized protein</fullName>
    </submittedName>
</protein>
<reference evidence="2 3" key="1">
    <citation type="submission" date="2018-01" db="EMBL/GenBank/DDBJ databases">
        <title>Draft genome Sequence of streptomyces globosus LZH-48.</title>
        <authorList>
            <person name="Ran K."/>
            <person name="Li Z."/>
            <person name="Wei S."/>
            <person name="Dong R."/>
        </authorList>
    </citation>
    <scope>NUCLEOTIDE SEQUENCE [LARGE SCALE GENOMIC DNA]</scope>
    <source>
        <strain evidence="2 3">LZH-48</strain>
    </source>
</reference>
<gene>
    <name evidence="2" type="ORF">C0216_00725</name>
</gene>
<evidence type="ECO:0000313" key="2">
    <source>
        <dbReference type="EMBL" id="AXE22158.1"/>
    </source>
</evidence>
<name>A0A344TU37_9ACTN</name>
<proteinExistence type="predicted"/>
<evidence type="ECO:0000256" key="1">
    <source>
        <dbReference type="SAM" id="MobiDB-lite"/>
    </source>
</evidence>
<dbReference type="AlphaFoldDB" id="A0A344TU37"/>
<organism evidence="2 3">
    <name type="scientific">Streptomyces globosus</name>
    <dbReference type="NCBI Taxonomy" id="68209"/>
    <lineage>
        <taxon>Bacteria</taxon>
        <taxon>Bacillati</taxon>
        <taxon>Actinomycetota</taxon>
        <taxon>Actinomycetes</taxon>
        <taxon>Kitasatosporales</taxon>
        <taxon>Streptomycetaceae</taxon>
        <taxon>Streptomyces</taxon>
    </lineage>
</organism>
<keyword evidence="3" id="KW-1185">Reference proteome</keyword>
<dbReference type="Proteomes" id="UP000252004">
    <property type="component" value="Chromosome"/>
</dbReference>
<dbReference type="OrthoDB" id="4331735at2"/>
<accession>A0A344TU37</accession>
<dbReference type="EMBL" id="CP030862">
    <property type="protein sequence ID" value="AXE22158.1"/>
    <property type="molecule type" value="Genomic_DNA"/>
</dbReference>
<evidence type="ECO:0000313" key="3">
    <source>
        <dbReference type="Proteomes" id="UP000252004"/>
    </source>
</evidence>
<dbReference type="KEGG" id="sgz:C0216_00725"/>
<sequence length="149" mass="15932">MGFDEEWAQLRTEAAARQNPAMRLNQLAAPDGGGGGGSADFGSDESKKKIASGKLGGEVKTQTETAAKKADEETASAITAFSGWDTAAGLKTVETTWDNQVKNLLSRLATESHNLAVTRRMFLGQDSEIYNGFRPLLKPAPEPGVEAYR</sequence>
<dbReference type="RefSeq" id="WP_114053378.1">
    <property type="nucleotide sequence ID" value="NZ_CP030862.1"/>
</dbReference>
<feature type="region of interest" description="Disordered" evidence="1">
    <location>
        <begin position="18"/>
        <end position="59"/>
    </location>
</feature>